<dbReference type="Gene3D" id="3.40.50.720">
    <property type="entry name" value="NAD(P)-binding Rossmann-like Domain"/>
    <property type="match status" value="1"/>
</dbReference>
<dbReference type="InterPro" id="IPR002204">
    <property type="entry name" value="3-OH-isobutyrate_DH-rel_CS"/>
</dbReference>
<reference evidence="6 7" key="1">
    <citation type="submission" date="2014-03" db="EMBL/GenBank/DDBJ databases">
        <title>Draft Genome Sequence of Actibacterium mucosum KCTC 23349, a Marine Alphaproteobacterium with Complex Ionic Requirements Isolated from Mediterranean Seawater at Malvarrosa Beach, Valencia, Spain.</title>
        <authorList>
            <person name="Arahal D.R."/>
            <person name="Shao Z."/>
            <person name="Lai Q."/>
            <person name="Pujalte M.J."/>
        </authorList>
    </citation>
    <scope>NUCLEOTIDE SEQUENCE [LARGE SCALE GENOMIC DNA]</scope>
    <source>
        <strain evidence="6 7">KCTC 23349</strain>
    </source>
</reference>
<dbReference type="PANTHER" id="PTHR43580:SF2">
    <property type="entry name" value="CYTOKINE-LIKE NUCLEAR FACTOR N-PAC"/>
    <property type="match status" value="1"/>
</dbReference>
<feature type="domain" description="6-phosphogluconate dehydrogenase NADP-binding" evidence="4">
    <location>
        <begin position="3"/>
        <end position="163"/>
    </location>
</feature>
<dbReference type="InterPro" id="IPR013328">
    <property type="entry name" value="6PGD_dom2"/>
</dbReference>
<dbReference type="InterPro" id="IPR006115">
    <property type="entry name" value="6PGDH_NADP-bd"/>
</dbReference>
<evidence type="ECO:0000256" key="2">
    <source>
        <dbReference type="ARBA" id="ARBA00023027"/>
    </source>
</evidence>
<dbReference type="PIRSF" id="PIRSF000103">
    <property type="entry name" value="HIBADH"/>
    <property type="match status" value="1"/>
</dbReference>
<proteinExistence type="predicted"/>
<sequence length="290" mass="28938">MTKIAFLGLGAMGSRMAGNLLASGHEVTVWNRNRDRADALGNAGAVVAESPAIAAKGAEIVISMVRDDRASHAVWAAPESGAFAGMSPGTLGVECSTVSPGHAKALHNIAASRGVGFLDAPLAGSRPQAEAAQLIFMVGGMESDLGKAQPVLNDMGSAVHHAGDAGAGAVVKLMVNTLFAAQLATLAELLGLASSGGLAPARALEILSATPVASPAAKLGGSAMLAQAFQPAFPIELVCKDLGLALDTNEEGGQAAPMTQATAEVFAKAADSGFGADNITAIAKLYAPFG</sequence>
<dbReference type="STRING" id="1454373.ACMU_11095"/>
<dbReference type="Pfam" id="PF14833">
    <property type="entry name" value="NAD_binding_11"/>
    <property type="match status" value="1"/>
</dbReference>
<dbReference type="InterPro" id="IPR036291">
    <property type="entry name" value="NAD(P)-bd_dom_sf"/>
</dbReference>
<dbReference type="Gene3D" id="1.10.1040.10">
    <property type="entry name" value="N-(1-d-carboxylethyl)-l-norvaline Dehydrogenase, domain 2"/>
    <property type="match status" value="1"/>
</dbReference>
<name>A0A037ZKY7_9RHOB</name>
<dbReference type="EMBL" id="JFKE01000003">
    <property type="protein sequence ID" value="KAJ56289.1"/>
    <property type="molecule type" value="Genomic_DNA"/>
</dbReference>
<evidence type="ECO:0000313" key="6">
    <source>
        <dbReference type="EMBL" id="KAJ56289.1"/>
    </source>
</evidence>
<keyword evidence="1" id="KW-0560">Oxidoreductase</keyword>
<evidence type="ECO:0000256" key="3">
    <source>
        <dbReference type="PIRSR" id="PIRSR000103-1"/>
    </source>
</evidence>
<dbReference type="InterPro" id="IPR015815">
    <property type="entry name" value="HIBADH-related"/>
</dbReference>
<dbReference type="Pfam" id="PF03446">
    <property type="entry name" value="NAD_binding_2"/>
    <property type="match status" value="1"/>
</dbReference>
<protein>
    <recommendedName>
        <fullName evidence="8">3-hydroxyisobutyrate dehydrogenase</fullName>
    </recommendedName>
</protein>
<feature type="domain" description="3-hydroxyisobutyrate dehydrogenase-like NAD-binding" evidence="5">
    <location>
        <begin position="166"/>
        <end position="286"/>
    </location>
</feature>
<dbReference type="InterPro" id="IPR051265">
    <property type="entry name" value="HIBADH-related_NP60_sf"/>
</dbReference>
<dbReference type="GO" id="GO:0050661">
    <property type="term" value="F:NADP binding"/>
    <property type="evidence" value="ECO:0007669"/>
    <property type="project" value="InterPro"/>
</dbReference>
<evidence type="ECO:0000259" key="4">
    <source>
        <dbReference type="Pfam" id="PF03446"/>
    </source>
</evidence>
<dbReference type="SUPFAM" id="SSF51735">
    <property type="entry name" value="NAD(P)-binding Rossmann-fold domains"/>
    <property type="match status" value="1"/>
</dbReference>
<dbReference type="InterPro" id="IPR029154">
    <property type="entry name" value="HIBADH-like_NADP-bd"/>
</dbReference>
<evidence type="ECO:0008006" key="8">
    <source>
        <dbReference type="Google" id="ProtNLM"/>
    </source>
</evidence>
<dbReference type="PROSITE" id="PS00895">
    <property type="entry name" value="3_HYDROXYISOBUT_DH"/>
    <property type="match status" value="1"/>
</dbReference>
<dbReference type="InterPro" id="IPR008927">
    <property type="entry name" value="6-PGluconate_DH-like_C_sf"/>
</dbReference>
<dbReference type="GO" id="GO:0016491">
    <property type="term" value="F:oxidoreductase activity"/>
    <property type="evidence" value="ECO:0007669"/>
    <property type="project" value="UniProtKB-KW"/>
</dbReference>
<evidence type="ECO:0000256" key="1">
    <source>
        <dbReference type="ARBA" id="ARBA00023002"/>
    </source>
</evidence>
<dbReference type="OrthoDB" id="9812907at2"/>
<organism evidence="6 7">
    <name type="scientific">Actibacterium mucosum KCTC 23349</name>
    <dbReference type="NCBI Taxonomy" id="1454373"/>
    <lineage>
        <taxon>Bacteria</taxon>
        <taxon>Pseudomonadati</taxon>
        <taxon>Pseudomonadota</taxon>
        <taxon>Alphaproteobacteria</taxon>
        <taxon>Rhodobacterales</taxon>
        <taxon>Roseobacteraceae</taxon>
        <taxon>Actibacterium</taxon>
    </lineage>
</organism>
<dbReference type="PANTHER" id="PTHR43580">
    <property type="entry name" value="OXIDOREDUCTASE GLYR1-RELATED"/>
    <property type="match status" value="1"/>
</dbReference>
<evidence type="ECO:0000313" key="7">
    <source>
        <dbReference type="Proteomes" id="UP000026249"/>
    </source>
</evidence>
<dbReference type="GO" id="GO:0051287">
    <property type="term" value="F:NAD binding"/>
    <property type="evidence" value="ECO:0007669"/>
    <property type="project" value="InterPro"/>
</dbReference>
<gene>
    <name evidence="6" type="ORF">ACMU_11095</name>
</gene>
<evidence type="ECO:0000259" key="5">
    <source>
        <dbReference type="Pfam" id="PF14833"/>
    </source>
</evidence>
<dbReference type="RefSeq" id="WP_035258627.1">
    <property type="nucleotide sequence ID" value="NZ_JFKE01000003.1"/>
</dbReference>
<dbReference type="Proteomes" id="UP000026249">
    <property type="component" value="Unassembled WGS sequence"/>
</dbReference>
<accession>A0A037ZKY7</accession>
<comment type="caution">
    <text evidence="6">The sequence shown here is derived from an EMBL/GenBank/DDBJ whole genome shotgun (WGS) entry which is preliminary data.</text>
</comment>
<dbReference type="SUPFAM" id="SSF48179">
    <property type="entry name" value="6-phosphogluconate dehydrogenase C-terminal domain-like"/>
    <property type="match status" value="1"/>
</dbReference>
<keyword evidence="7" id="KW-1185">Reference proteome</keyword>
<dbReference type="AlphaFoldDB" id="A0A037ZKY7"/>
<keyword evidence="2" id="KW-0520">NAD</keyword>
<feature type="active site" evidence="3">
    <location>
        <position position="172"/>
    </location>
</feature>
<dbReference type="GO" id="GO:0016054">
    <property type="term" value="P:organic acid catabolic process"/>
    <property type="evidence" value="ECO:0007669"/>
    <property type="project" value="UniProtKB-ARBA"/>
</dbReference>